<dbReference type="InterPro" id="IPR036291">
    <property type="entry name" value="NAD(P)-bd_dom_sf"/>
</dbReference>
<dbReference type="AlphaFoldDB" id="A0A538TKV3"/>
<reference evidence="2 3" key="1">
    <citation type="journal article" date="2019" name="Nat. Microbiol.">
        <title>Mediterranean grassland soil C-N compound turnover is dependent on rainfall and depth, and is mediated by genomically divergent microorganisms.</title>
        <authorList>
            <person name="Diamond S."/>
            <person name="Andeer P.F."/>
            <person name="Li Z."/>
            <person name="Crits-Christoph A."/>
            <person name="Burstein D."/>
            <person name="Anantharaman K."/>
            <person name="Lane K.R."/>
            <person name="Thomas B.C."/>
            <person name="Pan C."/>
            <person name="Northen T.R."/>
            <person name="Banfield J.F."/>
        </authorList>
    </citation>
    <scope>NUCLEOTIDE SEQUENCE [LARGE SCALE GENOMIC DNA]</scope>
    <source>
        <strain evidence="2">WS_9</strain>
    </source>
</reference>
<protein>
    <submittedName>
        <fullName evidence="2">SDR family oxidoreductase</fullName>
    </submittedName>
</protein>
<dbReference type="SUPFAM" id="SSF51735">
    <property type="entry name" value="NAD(P)-binding Rossmann-fold domains"/>
    <property type="match status" value="1"/>
</dbReference>
<feature type="domain" description="NAD-dependent epimerase/dehydratase" evidence="1">
    <location>
        <begin position="5"/>
        <end position="245"/>
    </location>
</feature>
<sequence length="317" mass="34376">MALYLVTGGAGFIGSHIAARLLKLGHHVRVLDNLSTGRKSNLDAIREEGPKGKFEWLEGDLRSLPTCQQACEGVEYVLHEAALASVERSIRNPVESTEVNVGGLVNLLVAARERGVRRVVLASSSSVYGDTPTLPKHEDMVPHPLSPYAASKLAGEHFASVYQKSLGLSTVCLRYFNVFGPRQDPKSEYAAVIPRFVTALLRKERPIVFGDGGQTRDFTFIDNVVQANLDACTRPEAGGQSINIAAGEQNSLLQLLEQLGSILGVKADPEFRPPRAGDVRDSFADVSRATRLLGYAPAVNFRDGLTRTVEYYRSGGA</sequence>
<dbReference type="Gene3D" id="3.90.25.10">
    <property type="entry name" value="UDP-galactose 4-epimerase, domain 1"/>
    <property type="match status" value="1"/>
</dbReference>
<dbReference type="Gene3D" id="3.40.50.720">
    <property type="entry name" value="NAD(P)-binding Rossmann-like Domain"/>
    <property type="match status" value="1"/>
</dbReference>
<dbReference type="CDD" id="cd05256">
    <property type="entry name" value="UDP_AE_SDR_e"/>
    <property type="match status" value="1"/>
</dbReference>
<evidence type="ECO:0000259" key="1">
    <source>
        <dbReference type="Pfam" id="PF01370"/>
    </source>
</evidence>
<dbReference type="PROSITE" id="PS00061">
    <property type="entry name" value="ADH_SHORT"/>
    <property type="match status" value="1"/>
</dbReference>
<accession>A0A538TKV3</accession>
<dbReference type="InterPro" id="IPR020904">
    <property type="entry name" value="Sc_DH/Rdtase_CS"/>
</dbReference>
<dbReference type="PANTHER" id="PTHR43245">
    <property type="entry name" value="BIFUNCTIONAL POLYMYXIN RESISTANCE PROTEIN ARNA"/>
    <property type="match status" value="1"/>
</dbReference>
<dbReference type="Pfam" id="PF01370">
    <property type="entry name" value="Epimerase"/>
    <property type="match status" value="1"/>
</dbReference>
<dbReference type="EMBL" id="VBOZ01000025">
    <property type="protein sequence ID" value="TMQ64241.1"/>
    <property type="molecule type" value="Genomic_DNA"/>
</dbReference>
<evidence type="ECO:0000313" key="2">
    <source>
        <dbReference type="EMBL" id="TMQ64241.1"/>
    </source>
</evidence>
<dbReference type="PRINTS" id="PR01713">
    <property type="entry name" value="NUCEPIMERASE"/>
</dbReference>
<evidence type="ECO:0000313" key="3">
    <source>
        <dbReference type="Proteomes" id="UP000317691"/>
    </source>
</evidence>
<proteinExistence type="predicted"/>
<dbReference type="Proteomes" id="UP000317691">
    <property type="component" value="Unassembled WGS sequence"/>
</dbReference>
<gene>
    <name evidence="2" type="ORF">E6K79_08150</name>
</gene>
<comment type="caution">
    <text evidence="2">The sequence shown here is derived from an EMBL/GenBank/DDBJ whole genome shotgun (WGS) entry which is preliminary data.</text>
</comment>
<name>A0A538TKV3_UNCEI</name>
<organism evidence="2 3">
    <name type="scientific">Eiseniibacteriota bacterium</name>
    <dbReference type="NCBI Taxonomy" id="2212470"/>
    <lineage>
        <taxon>Bacteria</taxon>
        <taxon>Candidatus Eiseniibacteriota</taxon>
    </lineage>
</organism>
<dbReference type="InterPro" id="IPR001509">
    <property type="entry name" value="Epimerase_deHydtase"/>
</dbReference>
<dbReference type="PANTHER" id="PTHR43245:SF13">
    <property type="entry name" value="UDP-D-APIOSE_UDP-D-XYLOSE SYNTHASE 2"/>
    <property type="match status" value="1"/>
</dbReference>
<dbReference type="InterPro" id="IPR050177">
    <property type="entry name" value="Lipid_A_modif_metabolic_enz"/>
</dbReference>